<keyword evidence="3 9" id="KW-0812">Transmembrane</keyword>
<evidence type="ECO:0000256" key="4">
    <source>
        <dbReference type="ARBA" id="ARBA00022741"/>
    </source>
</evidence>
<evidence type="ECO:0000256" key="6">
    <source>
        <dbReference type="ARBA" id="ARBA00023136"/>
    </source>
</evidence>
<dbReference type="Proteomes" id="UP001176940">
    <property type="component" value="Unassembled WGS sequence"/>
</dbReference>
<dbReference type="EMBL" id="CAUEEQ010079208">
    <property type="protein sequence ID" value="CAJ0968383.1"/>
    <property type="molecule type" value="Genomic_DNA"/>
</dbReference>
<dbReference type="SUPFAM" id="SSF53822">
    <property type="entry name" value="Periplasmic binding protein-like I"/>
    <property type="match status" value="1"/>
</dbReference>
<evidence type="ECO:0000256" key="3">
    <source>
        <dbReference type="ARBA" id="ARBA00022692"/>
    </source>
</evidence>
<evidence type="ECO:0000256" key="5">
    <source>
        <dbReference type="ARBA" id="ARBA00022989"/>
    </source>
</evidence>
<organism evidence="11 12">
    <name type="scientific">Ranitomeya imitator</name>
    <name type="common">mimic poison frog</name>
    <dbReference type="NCBI Taxonomy" id="111125"/>
    <lineage>
        <taxon>Eukaryota</taxon>
        <taxon>Metazoa</taxon>
        <taxon>Chordata</taxon>
        <taxon>Craniata</taxon>
        <taxon>Vertebrata</taxon>
        <taxon>Euteleostomi</taxon>
        <taxon>Amphibia</taxon>
        <taxon>Batrachia</taxon>
        <taxon>Anura</taxon>
        <taxon>Neobatrachia</taxon>
        <taxon>Hyloidea</taxon>
        <taxon>Dendrobatidae</taxon>
        <taxon>Dendrobatinae</taxon>
        <taxon>Ranitomeya</taxon>
    </lineage>
</organism>
<gene>
    <name evidence="11" type="ORF">RIMI_LOCUS23045618</name>
</gene>
<dbReference type="Gene3D" id="3.40.50.2300">
    <property type="match status" value="1"/>
</dbReference>
<dbReference type="Pfam" id="PF07714">
    <property type="entry name" value="PK_Tyr_Ser-Thr"/>
    <property type="match status" value="1"/>
</dbReference>
<feature type="domain" description="Protein kinase" evidence="10">
    <location>
        <begin position="346"/>
        <end position="521"/>
    </location>
</feature>
<keyword evidence="12" id="KW-1185">Reference proteome</keyword>
<dbReference type="InterPro" id="IPR011009">
    <property type="entry name" value="Kinase-like_dom_sf"/>
</dbReference>
<dbReference type="PANTHER" id="PTHR11920">
    <property type="entry name" value="GUANYLYL CYCLASE"/>
    <property type="match status" value="1"/>
</dbReference>
<feature type="non-terminal residue" evidence="11">
    <location>
        <position position="521"/>
    </location>
</feature>
<evidence type="ECO:0000256" key="7">
    <source>
        <dbReference type="ARBA" id="ARBA00023239"/>
    </source>
</evidence>
<dbReference type="SUPFAM" id="SSF56112">
    <property type="entry name" value="Protein kinase-like (PK-like)"/>
    <property type="match status" value="1"/>
</dbReference>
<evidence type="ECO:0000256" key="2">
    <source>
        <dbReference type="ARBA" id="ARBA00012202"/>
    </source>
</evidence>
<accession>A0ABN9MNL2</accession>
<feature type="transmembrane region" description="Helical" evidence="9">
    <location>
        <begin position="271"/>
        <end position="293"/>
    </location>
</feature>
<reference evidence="11" key="1">
    <citation type="submission" date="2023-07" db="EMBL/GenBank/DDBJ databases">
        <authorList>
            <person name="Stuckert A."/>
        </authorList>
    </citation>
    <scope>NUCLEOTIDE SEQUENCE</scope>
</reference>
<keyword evidence="8" id="KW-0141">cGMP biosynthesis</keyword>
<evidence type="ECO:0000256" key="9">
    <source>
        <dbReference type="SAM" id="Phobius"/>
    </source>
</evidence>
<dbReference type="InterPro" id="IPR028082">
    <property type="entry name" value="Peripla_BP_I"/>
</dbReference>
<proteinExistence type="predicted"/>
<dbReference type="InterPro" id="IPR001828">
    <property type="entry name" value="ANF_lig-bd_rcpt"/>
</dbReference>
<protein>
    <recommendedName>
        <fullName evidence="2">guanylate cyclase</fullName>
        <ecNumber evidence="2">4.6.1.2</ecNumber>
    </recommendedName>
</protein>
<dbReference type="Pfam" id="PF01094">
    <property type="entry name" value="ANF_receptor"/>
    <property type="match status" value="1"/>
</dbReference>
<dbReference type="InterPro" id="IPR001245">
    <property type="entry name" value="Ser-Thr/Tyr_kinase_cat_dom"/>
</dbReference>
<comment type="subcellular location">
    <subcellularLocation>
        <location evidence="1">Membrane</location>
    </subcellularLocation>
</comment>
<sequence>MCMHSVLIGGQPQRQLLEIAHDMKMTDGSYVFIPYDTLHYSLPYHKIPYEILRLSSKLRAAYDAVLTITVESEKKNFYQAFQEAVDSGEVISKANPTENHNVVTSGVTTVLLALVQNLVCNIHCIGSSGSLLHNTFQQNARLMTHIQVSPLFGTIYNAIYFTAQAMNSRKKYHNWVSGSSLVKHSKNMQFYGFNQWIRTDLNGHGFTDYVILDTDVKSCELYRTYVVDMETDMVRYMGRPIHFPNGVSPKSDSYCWFANGKICTGGIDPAFALMVFLCIIVAIISINGLAYVIRRQINKIKLVRGPNKILLTLDDVTFINPQISIKRMSNDGSRTSDSGHVISDIRSMKSPMWSASAKSLTPATLENSNVAVYEGDWVWMKKFPSGDFGDIKPGTSDTFEMMKDMRHENVNPFLGFFHDCGVFAIVTEFCSRGSLEDLLRKEDVKLDWMFKSSLLLDLIKGMKYLHHRKFVHGLLKSRNCVVDGRFVLKVTDYGYNEVLQAQRIDYQEPSALGKYNNYTKK</sequence>
<keyword evidence="6 9" id="KW-0472">Membrane</keyword>
<evidence type="ECO:0000256" key="1">
    <source>
        <dbReference type="ARBA" id="ARBA00004370"/>
    </source>
</evidence>
<keyword evidence="7" id="KW-0456">Lyase</keyword>
<keyword evidence="5 9" id="KW-1133">Transmembrane helix</keyword>
<keyword evidence="4" id="KW-0547">Nucleotide-binding</keyword>
<comment type="caution">
    <text evidence="11">The sequence shown here is derived from an EMBL/GenBank/DDBJ whole genome shotgun (WGS) entry which is preliminary data.</text>
</comment>
<dbReference type="PANTHER" id="PTHR11920:SF349">
    <property type="entry name" value="RETINAL GUANYLYL CYCLASE 2"/>
    <property type="match status" value="1"/>
</dbReference>
<dbReference type="InterPro" id="IPR050401">
    <property type="entry name" value="Cyclic_nucleotide_synthase"/>
</dbReference>
<dbReference type="PROSITE" id="PS50011">
    <property type="entry name" value="PROTEIN_KINASE_DOM"/>
    <property type="match status" value="1"/>
</dbReference>
<name>A0ABN9MNL2_9NEOB</name>
<dbReference type="EC" id="4.6.1.2" evidence="2"/>
<evidence type="ECO:0000256" key="8">
    <source>
        <dbReference type="ARBA" id="ARBA00023293"/>
    </source>
</evidence>
<evidence type="ECO:0000313" key="11">
    <source>
        <dbReference type="EMBL" id="CAJ0968383.1"/>
    </source>
</evidence>
<dbReference type="InterPro" id="IPR000719">
    <property type="entry name" value="Prot_kinase_dom"/>
</dbReference>
<evidence type="ECO:0000313" key="12">
    <source>
        <dbReference type="Proteomes" id="UP001176940"/>
    </source>
</evidence>
<dbReference type="Gene3D" id="1.10.510.10">
    <property type="entry name" value="Transferase(Phosphotransferase) domain 1"/>
    <property type="match status" value="1"/>
</dbReference>
<evidence type="ECO:0000259" key="10">
    <source>
        <dbReference type="PROSITE" id="PS50011"/>
    </source>
</evidence>